<dbReference type="AlphaFoldDB" id="A0A7W5VMB8"/>
<accession>A0A7W5VMB8</accession>
<feature type="signal peptide" evidence="1">
    <location>
        <begin position="1"/>
        <end position="29"/>
    </location>
</feature>
<evidence type="ECO:0000313" key="3">
    <source>
        <dbReference type="Proteomes" id="UP000579945"/>
    </source>
</evidence>
<gene>
    <name evidence="2" type="ORF">FHR33_009988</name>
</gene>
<dbReference type="Proteomes" id="UP000579945">
    <property type="component" value="Unassembled WGS sequence"/>
</dbReference>
<sequence>MMKRQKLRTLSVALTGGVLALTASMTAPAAAAAAETAYNTKTQFLAATPNAANPPSCVERRVSLANGVYEWGQVRYDGLYPLKPEFSLGAGMYTMKDCLSPTGGLSGFYHHTTTLDPDNAGWPTVELARDWRPRLDGTYRWGSYLDPSF</sequence>
<organism evidence="2 3">
    <name type="scientific">Nonomuraea dietziae</name>
    <dbReference type="NCBI Taxonomy" id="65515"/>
    <lineage>
        <taxon>Bacteria</taxon>
        <taxon>Bacillati</taxon>
        <taxon>Actinomycetota</taxon>
        <taxon>Actinomycetes</taxon>
        <taxon>Streptosporangiales</taxon>
        <taxon>Streptosporangiaceae</taxon>
        <taxon>Nonomuraea</taxon>
    </lineage>
</organism>
<dbReference type="EMBL" id="JACIBV010000003">
    <property type="protein sequence ID" value="MBB3734035.1"/>
    <property type="molecule type" value="Genomic_DNA"/>
</dbReference>
<keyword evidence="3" id="KW-1185">Reference proteome</keyword>
<keyword evidence="1" id="KW-0732">Signal</keyword>
<protein>
    <submittedName>
        <fullName evidence="2">Uncharacterized protein</fullName>
    </submittedName>
</protein>
<evidence type="ECO:0000256" key="1">
    <source>
        <dbReference type="SAM" id="SignalP"/>
    </source>
</evidence>
<evidence type="ECO:0000313" key="2">
    <source>
        <dbReference type="EMBL" id="MBB3734035.1"/>
    </source>
</evidence>
<reference evidence="2 3" key="1">
    <citation type="submission" date="2020-08" db="EMBL/GenBank/DDBJ databases">
        <title>Sequencing the genomes of 1000 actinobacteria strains.</title>
        <authorList>
            <person name="Klenk H.-P."/>
        </authorList>
    </citation>
    <scope>NUCLEOTIDE SEQUENCE [LARGE SCALE GENOMIC DNA]</scope>
    <source>
        <strain evidence="2 3">DSM 44320</strain>
    </source>
</reference>
<name>A0A7W5VMB8_9ACTN</name>
<feature type="chain" id="PRO_5038426710" evidence="1">
    <location>
        <begin position="30"/>
        <end position="149"/>
    </location>
</feature>
<comment type="caution">
    <text evidence="2">The sequence shown here is derived from an EMBL/GenBank/DDBJ whole genome shotgun (WGS) entry which is preliminary data.</text>
</comment>
<proteinExistence type="predicted"/>